<accession>A0A8J2LY43</accession>
<comment type="caution">
    <text evidence="1">The sequence shown here is derived from an EMBL/GenBank/DDBJ whole genome shotgun (WGS) entry which is preliminary data.</text>
</comment>
<gene>
    <name evidence="1" type="ORF">CJOHNSTONI_LOCUS1483</name>
</gene>
<dbReference type="Proteomes" id="UP000746747">
    <property type="component" value="Unassembled WGS sequence"/>
</dbReference>
<reference evidence="1" key="1">
    <citation type="submission" date="2021-09" db="EMBL/GenBank/DDBJ databases">
        <authorList>
            <consortium name="Pathogen Informatics"/>
        </authorList>
    </citation>
    <scope>NUCLEOTIDE SEQUENCE</scope>
</reference>
<organism evidence="1 2">
    <name type="scientific">Cercopithifilaria johnstoni</name>
    <dbReference type="NCBI Taxonomy" id="2874296"/>
    <lineage>
        <taxon>Eukaryota</taxon>
        <taxon>Metazoa</taxon>
        <taxon>Ecdysozoa</taxon>
        <taxon>Nematoda</taxon>
        <taxon>Chromadorea</taxon>
        <taxon>Rhabditida</taxon>
        <taxon>Spirurina</taxon>
        <taxon>Spiruromorpha</taxon>
        <taxon>Filarioidea</taxon>
        <taxon>Onchocercidae</taxon>
        <taxon>Cercopithifilaria</taxon>
    </lineage>
</organism>
<keyword evidence="2" id="KW-1185">Reference proteome</keyword>
<evidence type="ECO:0000313" key="1">
    <source>
        <dbReference type="EMBL" id="CAG9531049.1"/>
    </source>
</evidence>
<dbReference type="AlphaFoldDB" id="A0A8J2LY43"/>
<proteinExistence type="predicted"/>
<protein>
    <submittedName>
        <fullName evidence="1">Uncharacterized protein</fullName>
    </submittedName>
</protein>
<sequence>MTGSDKGQECHYGQIYASHSLHVLIPFGLDCKSLHYCIIAGLRSKKLGKVDQILWQDRRRDGKQMKSVKENVLLEEEQEQEAGAASAWMCNEILQSFYKSGLDLA</sequence>
<evidence type="ECO:0000313" key="2">
    <source>
        <dbReference type="Proteomes" id="UP000746747"/>
    </source>
</evidence>
<dbReference type="EMBL" id="CAKAEH010000452">
    <property type="protein sequence ID" value="CAG9531049.1"/>
    <property type="molecule type" value="Genomic_DNA"/>
</dbReference>
<name>A0A8J2LY43_9BILA</name>